<gene>
    <name evidence="2" type="ORF">D1B32_01945</name>
</gene>
<evidence type="ECO:0000256" key="1">
    <source>
        <dbReference type="SAM" id="MobiDB-lite"/>
    </source>
</evidence>
<feature type="compositionally biased region" description="Polar residues" evidence="1">
    <location>
        <begin position="74"/>
        <end position="84"/>
    </location>
</feature>
<evidence type="ECO:0000313" key="2">
    <source>
        <dbReference type="EMBL" id="RHW35405.1"/>
    </source>
</evidence>
<reference evidence="2 3" key="1">
    <citation type="journal article" date="2007" name="Int. J. Syst. Evol. Microbiol.">
        <title>Oceanobacillus profundus sp. nov., isolated from a deep-sea sediment core.</title>
        <authorList>
            <person name="Kim Y.G."/>
            <person name="Choi D.H."/>
            <person name="Hyun S."/>
            <person name="Cho B.C."/>
        </authorList>
    </citation>
    <scope>NUCLEOTIDE SEQUENCE [LARGE SCALE GENOMIC DNA]</scope>
    <source>
        <strain evidence="2 3">DSM 18246</strain>
    </source>
</reference>
<organism evidence="2 3">
    <name type="scientific">Oceanobacillus profundus</name>
    <dbReference type="NCBI Taxonomy" id="372463"/>
    <lineage>
        <taxon>Bacteria</taxon>
        <taxon>Bacillati</taxon>
        <taxon>Bacillota</taxon>
        <taxon>Bacilli</taxon>
        <taxon>Bacillales</taxon>
        <taxon>Bacillaceae</taxon>
        <taxon>Oceanobacillus</taxon>
    </lineage>
</organism>
<name>A0A417YNP7_9BACI</name>
<dbReference type="Pfam" id="PF17261">
    <property type="entry name" value="DUF5327"/>
    <property type="match status" value="1"/>
</dbReference>
<dbReference type="OrthoDB" id="2692029at2"/>
<dbReference type="EMBL" id="QWEH01000001">
    <property type="protein sequence ID" value="RHW35405.1"/>
    <property type="molecule type" value="Genomic_DNA"/>
</dbReference>
<dbReference type="Proteomes" id="UP000285456">
    <property type="component" value="Unassembled WGS sequence"/>
</dbReference>
<comment type="caution">
    <text evidence="2">The sequence shown here is derived from an EMBL/GenBank/DDBJ whole genome shotgun (WGS) entry which is preliminary data.</text>
</comment>
<sequence length="100" mass="11178">MAVANNTIIKKMLNELYLAKENQHEQDQMVAHIANVRLLCDLFLEGEQPVVKQEKTGFTDAEIKVMLGEQKVGNDSLQVNNPKSTKLDDEGANGNSIFDF</sequence>
<keyword evidence="3" id="KW-1185">Reference proteome</keyword>
<dbReference type="InterPro" id="IPR035218">
    <property type="entry name" value="DUF5327"/>
</dbReference>
<feature type="region of interest" description="Disordered" evidence="1">
    <location>
        <begin position="74"/>
        <end position="100"/>
    </location>
</feature>
<accession>A0A417YNP7</accession>
<dbReference type="RefSeq" id="WP_095307753.1">
    <property type="nucleotide sequence ID" value="NZ_JAMAWL010000007.1"/>
</dbReference>
<evidence type="ECO:0008006" key="4">
    <source>
        <dbReference type="Google" id="ProtNLM"/>
    </source>
</evidence>
<evidence type="ECO:0000313" key="3">
    <source>
        <dbReference type="Proteomes" id="UP000285456"/>
    </source>
</evidence>
<proteinExistence type="predicted"/>
<protein>
    <recommendedName>
        <fullName evidence="4">YwdI family protein</fullName>
    </recommendedName>
</protein>
<dbReference type="AlphaFoldDB" id="A0A417YNP7"/>